<dbReference type="AlphaFoldDB" id="A0AA49JWH5"/>
<evidence type="ECO:0000313" key="3">
    <source>
        <dbReference type="Proteomes" id="UP001229955"/>
    </source>
</evidence>
<sequence length="64" mass="7063">MRLSFELSEAQQGRLNAIAQRLNVPADALAAAALRDLLDRREAAYEAAAAHVVEKNAELYRRLA</sequence>
<dbReference type="RefSeq" id="WP_367885745.1">
    <property type="nucleotide sequence ID" value="NZ_CP130612.1"/>
</dbReference>
<protein>
    <submittedName>
        <fullName evidence="1">Uncharacterized protein</fullName>
    </submittedName>
</protein>
<proteinExistence type="predicted"/>
<name>A0AA49JWH5_9BACT</name>
<evidence type="ECO:0000313" key="1">
    <source>
        <dbReference type="EMBL" id="WKW12873.1"/>
    </source>
</evidence>
<dbReference type="Proteomes" id="UP001229955">
    <property type="component" value="Chromosome"/>
</dbReference>
<accession>A0AA49JWH5</accession>
<organism evidence="1">
    <name type="scientific">Pseudogemmatithrix spongiicola</name>
    <dbReference type="NCBI Taxonomy" id="3062599"/>
    <lineage>
        <taxon>Bacteria</taxon>
        <taxon>Pseudomonadati</taxon>
        <taxon>Gemmatimonadota</taxon>
        <taxon>Gemmatimonadia</taxon>
        <taxon>Gemmatimonadales</taxon>
        <taxon>Gemmatimonadaceae</taxon>
        <taxon>Pseudogemmatithrix</taxon>
    </lineage>
</organism>
<accession>A0AA49Q945</accession>
<evidence type="ECO:0000313" key="2">
    <source>
        <dbReference type="EMBL" id="WKW15780.1"/>
    </source>
</evidence>
<dbReference type="KEGG" id="pspc:Strain318_002183"/>
<dbReference type="EMBL" id="CP130612">
    <property type="protein sequence ID" value="WKW12873.1"/>
    <property type="molecule type" value="Genomic_DNA"/>
</dbReference>
<dbReference type="EMBL" id="CP130613">
    <property type="protein sequence ID" value="WKW15780.1"/>
    <property type="molecule type" value="Genomic_DNA"/>
</dbReference>
<keyword evidence="3" id="KW-1185">Reference proteome</keyword>
<reference evidence="1" key="1">
    <citation type="submission" date="2023-07" db="EMBL/GenBank/DDBJ databases">
        <authorList>
            <person name="Haufschild T."/>
            <person name="Kallscheuer N."/>
            <person name="Hammer J."/>
            <person name="Kohn T."/>
            <person name="Kabuu M."/>
            <person name="Jogler M."/>
            <person name="Wohfarth N."/>
            <person name="Heuer A."/>
            <person name="Rohde M."/>
            <person name="van Teeseling M.C.F."/>
            <person name="Jogler C."/>
        </authorList>
    </citation>
    <scope>NUCLEOTIDE SEQUENCE</scope>
    <source>
        <strain evidence="1">Strain 138</strain>
        <strain evidence="2">Strain 318</strain>
    </source>
</reference>
<gene>
    <name evidence="1" type="ORF">Strain138_002184</name>
    <name evidence="2" type="ORF">Strain318_002183</name>
</gene>